<dbReference type="Proteomes" id="UP000499080">
    <property type="component" value="Unassembled WGS sequence"/>
</dbReference>
<dbReference type="AlphaFoldDB" id="A0A4Y2CIT9"/>
<comment type="caution">
    <text evidence="1">The sequence shown here is derived from an EMBL/GenBank/DDBJ whole genome shotgun (WGS) entry which is preliminary data.</text>
</comment>
<dbReference type="EMBL" id="BGPR01000200">
    <property type="protein sequence ID" value="GBM04270.1"/>
    <property type="molecule type" value="Genomic_DNA"/>
</dbReference>
<accession>A0A4Y2CIT9</accession>
<reference evidence="1 2" key="1">
    <citation type="journal article" date="2019" name="Sci. Rep.">
        <title>Orb-weaving spider Araneus ventricosus genome elucidates the spidroin gene catalogue.</title>
        <authorList>
            <person name="Kono N."/>
            <person name="Nakamura H."/>
            <person name="Ohtoshi R."/>
            <person name="Moran D.A.P."/>
            <person name="Shinohara A."/>
            <person name="Yoshida Y."/>
            <person name="Fujiwara M."/>
            <person name="Mori M."/>
            <person name="Tomita M."/>
            <person name="Arakawa K."/>
        </authorList>
    </citation>
    <scope>NUCLEOTIDE SEQUENCE [LARGE SCALE GENOMIC DNA]</scope>
</reference>
<sequence>MKHHTFLCQKADFTEKGLGPLVASGSLLLVQECYSKGWAAMISFTLMNIWKSKKAPLHKAHIVQDWFSAYQDEFLDLPWTPQ</sequence>
<keyword evidence="2" id="KW-1185">Reference proteome</keyword>
<evidence type="ECO:0000313" key="1">
    <source>
        <dbReference type="EMBL" id="GBM04270.1"/>
    </source>
</evidence>
<organism evidence="1 2">
    <name type="scientific">Araneus ventricosus</name>
    <name type="common">Orbweaver spider</name>
    <name type="synonym">Epeira ventricosa</name>
    <dbReference type="NCBI Taxonomy" id="182803"/>
    <lineage>
        <taxon>Eukaryota</taxon>
        <taxon>Metazoa</taxon>
        <taxon>Ecdysozoa</taxon>
        <taxon>Arthropoda</taxon>
        <taxon>Chelicerata</taxon>
        <taxon>Arachnida</taxon>
        <taxon>Araneae</taxon>
        <taxon>Araneomorphae</taxon>
        <taxon>Entelegynae</taxon>
        <taxon>Araneoidea</taxon>
        <taxon>Araneidae</taxon>
        <taxon>Araneus</taxon>
    </lineage>
</organism>
<evidence type="ECO:0000313" key="2">
    <source>
        <dbReference type="Proteomes" id="UP000499080"/>
    </source>
</evidence>
<name>A0A4Y2CIT9_ARAVE</name>
<proteinExistence type="predicted"/>
<gene>
    <name evidence="1" type="ORF">AVEN_41075_1</name>
</gene>
<protein>
    <submittedName>
        <fullName evidence="1">Uncharacterized protein</fullName>
    </submittedName>
</protein>